<proteinExistence type="predicted"/>
<dbReference type="EnsemblPlants" id="PNT66861">
    <property type="protein sequence ID" value="PNT66861"/>
    <property type="gene ID" value="BRADI_3g17773v3"/>
</dbReference>
<dbReference type="PANTHER" id="PTHR33074">
    <property type="entry name" value="EXPRESSED PROTEIN-RELATED"/>
    <property type="match status" value="1"/>
</dbReference>
<organism evidence="1">
    <name type="scientific">Brachypodium distachyon</name>
    <name type="common">Purple false brome</name>
    <name type="synonym">Trachynia distachya</name>
    <dbReference type="NCBI Taxonomy" id="15368"/>
    <lineage>
        <taxon>Eukaryota</taxon>
        <taxon>Viridiplantae</taxon>
        <taxon>Streptophyta</taxon>
        <taxon>Embryophyta</taxon>
        <taxon>Tracheophyta</taxon>
        <taxon>Spermatophyta</taxon>
        <taxon>Magnoliopsida</taxon>
        <taxon>Liliopsida</taxon>
        <taxon>Poales</taxon>
        <taxon>Poaceae</taxon>
        <taxon>BOP clade</taxon>
        <taxon>Pooideae</taxon>
        <taxon>Stipodae</taxon>
        <taxon>Brachypodieae</taxon>
        <taxon>Brachypodium</taxon>
    </lineage>
</organism>
<dbReference type="ExpressionAtlas" id="A0A2K2CXW2">
    <property type="expression patterns" value="baseline and differential"/>
</dbReference>
<protein>
    <submittedName>
        <fullName evidence="1 2">Uncharacterized protein</fullName>
    </submittedName>
</protein>
<evidence type="ECO:0000313" key="3">
    <source>
        <dbReference type="Proteomes" id="UP000008810"/>
    </source>
</evidence>
<name>A0A2K2CXW2_BRADI</name>
<gene>
    <name evidence="1" type="ORF">BRADI_3g17773v3</name>
</gene>
<dbReference type="Gramene" id="PNT66861">
    <property type="protein sequence ID" value="PNT66861"/>
    <property type="gene ID" value="BRADI_3g17773v3"/>
</dbReference>
<dbReference type="OrthoDB" id="669614at2759"/>
<dbReference type="Proteomes" id="UP000008810">
    <property type="component" value="Chromosome 3"/>
</dbReference>
<reference evidence="2" key="3">
    <citation type="submission" date="2018-08" db="UniProtKB">
        <authorList>
            <consortium name="EnsemblPlants"/>
        </authorList>
    </citation>
    <scope>IDENTIFICATION</scope>
    <source>
        <strain evidence="2">cv. Bd21</strain>
    </source>
</reference>
<sequence length="364" mass="40713">MDEMNPVDVNSTEQLSSFRDAWRAVTWSRKVSSSSNYWRQTCAAQVADIKGQELTFRDLYSAFPILSVEDGDDILYLRSLVEPSHQDGWVAAVDIGNKALKAIGNYYLSDDFYYRWSYDPEHPFRASTLSRHLDMTPGNQVSACRKQTEAERSANRPSRTSTRVSSCERRAKIRRLLELAGRTKRAQNSPGNITQNHRISQVRPIEINLAPQASFNNFNGPASFHVIHNNFLPLTHLPMAHTQAMSTTNSSGGSFPLLWSCLLLVRPGSIHLLQVPVQLQPTTREVWAVVLGHWGKPLWLLAAQETGELVDGSCRRYQEGTAPELGYRGDWPSLLEGAAWSSAGLFKGSGYCSFGLVALSWIVK</sequence>
<evidence type="ECO:0000313" key="1">
    <source>
        <dbReference type="EMBL" id="PNT66861.1"/>
    </source>
</evidence>
<dbReference type="InParanoid" id="A0A2K2CXW2"/>
<reference evidence="1" key="2">
    <citation type="submission" date="2017-06" db="EMBL/GenBank/DDBJ databases">
        <title>WGS assembly of Brachypodium distachyon.</title>
        <authorList>
            <consortium name="The International Brachypodium Initiative"/>
            <person name="Lucas S."/>
            <person name="Harmon-Smith M."/>
            <person name="Lail K."/>
            <person name="Tice H."/>
            <person name="Grimwood J."/>
            <person name="Bruce D."/>
            <person name="Barry K."/>
            <person name="Shu S."/>
            <person name="Lindquist E."/>
            <person name="Wang M."/>
            <person name="Pitluck S."/>
            <person name="Vogel J.P."/>
            <person name="Garvin D.F."/>
            <person name="Mockler T.C."/>
            <person name="Schmutz J."/>
            <person name="Rokhsar D."/>
            <person name="Bevan M.W."/>
        </authorList>
    </citation>
    <scope>NUCLEOTIDE SEQUENCE</scope>
    <source>
        <strain evidence="1">Bd21</strain>
    </source>
</reference>
<accession>A0A2K2CXW2</accession>
<evidence type="ECO:0000313" key="2">
    <source>
        <dbReference type="EnsemblPlants" id="PNT66861"/>
    </source>
</evidence>
<dbReference type="EMBL" id="CM000882">
    <property type="protein sequence ID" value="PNT66861.1"/>
    <property type="molecule type" value="Genomic_DNA"/>
</dbReference>
<reference evidence="1 2" key="1">
    <citation type="journal article" date="2010" name="Nature">
        <title>Genome sequencing and analysis of the model grass Brachypodium distachyon.</title>
        <authorList>
            <consortium name="International Brachypodium Initiative"/>
        </authorList>
    </citation>
    <scope>NUCLEOTIDE SEQUENCE [LARGE SCALE GENOMIC DNA]</scope>
    <source>
        <strain evidence="1 2">Bd21</strain>
    </source>
</reference>
<dbReference type="AlphaFoldDB" id="A0A2K2CXW2"/>
<dbReference type="PANTHER" id="PTHR33074:SF83">
    <property type="entry name" value="EXPRESSED PROTEIN"/>
    <property type="match status" value="1"/>
</dbReference>
<keyword evidence="3" id="KW-1185">Reference proteome</keyword>